<dbReference type="PANTHER" id="PTHR42241:SF2">
    <property type="entry name" value="HYPOTHETICAL MEMBRANE PROTEIN, CONSERVED, DUF998 FAMILY"/>
    <property type="match status" value="1"/>
</dbReference>
<evidence type="ECO:0000256" key="1">
    <source>
        <dbReference type="SAM" id="Phobius"/>
    </source>
</evidence>
<dbReference type="Pfam" id="PF06197">
    <property type="entry name" value="DUF998"/>
    <property type="match status" value="1"/>
</dbReference>
<feature type="transmembrane region" description="Helical" evidence="1">
    <location>
        <begin position="61"/>
        <end position="81"/>
    </location>
</feature>
<feature type="transmembrane region" description="Helical" evidence="1">
    <location>
        <begin position="147"/>
        <end position="164"/>
    </location>
</feature>
<reference evidence="2" key="1">
    <citation type="journal article" date="2020" name="mSystems">
        <title>Genome- and Community-Level Interaction Insights into Carbon Utilization and Element Cycling Functions of Hydrothermarchaeota in Hydrothermal Sediment.</title>
        <authorList>
            <person name="Zhou Z."/>
            <person name="Liu Y."/>
            <person name="Xu W."/>
            <person name="Pan J."/>
            <person name="Luo Z.H."/>
            <person name="Li M."/>
        </authorList>
    </citation>
    <scope>NUCLEOTIDE SEQUENCE [LARGE SCALE GENOMIC DNA]</scope>
    <source>
        <strain evidence="2">SpSt-123</strain>
    </source>
</reference>
<name>A0A7C1IHZ3_9CREN</name>
<feature type="transmembrane region" description="Helical" evidence="1">
    <location>
        <begin position="170"/>
        <end position="192"/>
    </location>
</feature>
<dbReference type="AlphaFoldDB" id="A0A7C1IHZ3"/>
<protein>
    <submittedName>
        <fullName evidence="2">DUF998 domain-containing protein</fullName>
    </submittedName>
</protein>
<comment type="caution">
    <text evidence="2">The sequence shown here is derived from an EMBL/GenBank/DDBJ whole genome shotgun (WGS) entry which is preliminary data.</text>
</comment>
<evidence type="ECO:0000313" key="2">
    <source>
        <dbReference type="EMBL" id="HDS10693.1"/>
    </source>
</evidence>
<proteinExistence type="predicted"/>
<sequence length="197" mass="22492">MRKASTKISCHVFGFFRYLGILGVLFFWLIILISVSLNPWFMFTHDAFSDLGGPRANAPYVYNYGLITLGAMLYLFSMWIATKTRSRLELIGASWLMIASLFLSLIGVYPSGTRPHTFVSSWFFIQTWLSMTPFLLQSFLSRNKNDAVVFSSLFILSPIIAFIVELTAGWPSVAVLEAFGVIVVDFYVIYLYHKYKK</sequence>
<gene>
    <name evidence="2" type="ORF">ENO04_03635</name>
</gene>
<keyword evidence="1" id="KW-1133">Transmembrane helix</keyword>
<keyword evidence="1" id="KW-0472">Membrane</keyword>
<feature type="transmembrane region" description="Helical" evidence="1">
    <location>
        <begin position="88"/>
        <end position="109"/>
    </location>
</feature>
<dbReference type="EMBL" id="DSDY01000115">
    <property type="protein sequence ID" value="HDS10693.1"/>
    <property type="molecule type" value="Genomic_DNA"/>
</dbReference>
<accession>A0A7C1IHZ3</accession>
<feature type="transmembrane region" description="Helical" evidence="1">
    <location>
        <begin position="121"/>
        <end position="140"/>
    </location>
</feature>
<feature type="transmembrane region" description="Helical" evidence="1">
    <location>
        <begin position="12"/>
        <end position="41"/>
    </location>
</feature>
<dbReference type="InterPro" id="IPR009339">
    <property type="entry name" value="DUF998"/>
</dbReference>
<organism evidence="2">
    <name type="scientific">Fervidicoccus fontis</name>
    <dbReference type="NCBI Taxonomy" id="683846"/>
    <lineage>
        <taxon>Archaea</taxon>
        <taxon>Thermoproteota</taxon>
        <taxon>Thermoprotei</taxon>
        <taxon>Fervidicoccales</taxon>
        <taxon>Fervidicoccaceae</taxon>
        <taxon>Fervidicoccus</taxon>
    </lineage>
</organism>
<keyword evidence="1" id="KW-0812">Transmembrane</keyword>
<dbReference type="PANTHER" id="PTHR42241">
    <property type="entry name" value="HYPOTHETICAL MEMBRANE PROTEIN, CONSERVED, DUF998 FAMILY"/>
    <property type="match status" value="1"/>
</dbReference>